<protein>
    <submittedName>
        <fullName evidence="2">Uncharacterized protein</fullName>
    </submittedName>
</protein>
<name>A0A8H4QWE4_9AGAR</name>
<dbReference type="Proteomes" id="UP000521872">
    <property type="component" value="Unassembled WGS sequence"/>
</dbReference>
<sequence length="283" mass="32167">MPSKPAVRCDTPHLAGQSCESCDKYKEWIKEYRETVDDLVVRSNVHVCRASRQSRLDKKRQRERASGREDLERLPDDFDTEDSAIAKAARYGQKGCLNKDGVCTARFPRDVRDATQISEEDGHIYMKKLKSMINTFTPALSFVTRCNTDVSSLLSGTSIKAIISYVTDYVTKPALKTYQVFSSTYDVYSKNSELIGERVQEGGEAARTLIMKIVNSLASKMEIGSPMAWLYLLENPDHYTSHTFVPFWWRSYVSHVKRYSESNVSPSERHSPPLTTFPSHKGL</sequence>
<proteinExistence type="predicted"/>
<comment type="caution">
    <text evidence="2">The sequence shown here is derived from an EMBL/GenBank/DDBJ whole genome shotgun (WGS) entry which is preliminary data.</text>
</comment>
<feature type="compositionally biased region" description="Basic and acidic residues" evidence="1">
    <location>
        <begin position="63"/>
        <end position="74"/>
    </location>
</feature>
<reference evidence="2 3" key="1">
    <citation type="submission" date="2019-12" db="EMBL/GenBank/DDBJ databases">
        <authorList>
            <person name="Floudas D."/>
            <person name="Bentzer J."/>
            <person name="Ahren D."/>
            <person name="Johansson T."/>
            <person name="Persson P."/>
            <person name="Tunlid A."/>
        </authorList>
    </citation>
    <scope>NUCLEOTIDE SEQUENCE [LARGE SCALE GENOMIC DNA]</scope>
    <source>
        <strain evidence="2 3">CBS 102.39</strain>
    </source>
</reference>
<feature type="region of interest" description="Disordered" evidence="1">
    <location>
        <begin position="263"/>
        <end position="283"/>
    </location>
</feature>
<feature type="region of interest" description="Disordered" evidence="1">
    <location>
        <begin position="52"/>
        <end position="74"/>
    </location>
</feature>
<dbReference type="AlphaFoldDB" id="A0A8H4QWE4"/>
<evidence type="ECO:0000256" key="1">
    <source>
        <dbReference type="SAM" id="MobiDB-lite"/>
    </source>
</evidence>
<evidence type="ECO:0000313" key="2">
    <source>
        <dbReference type="EMBL" id="KAF4618021.1"/>
    </source>
</evidence>
<organism evidence="2 3">
    <name type="scientific">Agrocybe pediades</name>
    <dbReference type="NCBI Taxonomy" id="84607"/>
    <lineage>
        <taxon>Eukaryota</taxon>
        <taxon>Fungi</taxon>
        <taxon>Dikarya</taxon>
        <taxon>Basidiomycota</taxon>
        <taxon>Agaricomycotina</taxon>
        <taxon>Agaricomycetes</taxon>
        <taxon>Agaricomycetidae</taxon>
        <taxon>Agaricales</taxon>
        <taxon>Agaricineae</taxon>
        <taxon>Strophariaceae</taxon>
        <taxon>Agrocybe</taxon>
    </lineage>
</organism>
<gene>
    <name evidence="2" type="ORF">D9613_012865</name>
</gene>
<evidence type="ECO:0000313" key="3">
    <source>
        <dbReference type="Proteomes" id="UP000521872"/>
    </source>
</evidence>
<accession>A0A8H4QWE4</accession>
<feature type="compositionally biased region" description="Polar residues" evidence="1">
    <location>
        <begin position="273"/>
        <end position="283"/>
    </location>
</feature>
<keyword evidence="3" id="KW-1185">Reference proteome</keyword>
<dbReference type="EMBL" id="JAACJL010000020">
    <property type="protein sequence ID" value="KAF4618021.1"/>
    <property type="molecule type" value="Genomic_DNA"/>
</dbReference>